<proteinExistence type="predicted"/>
<dbReference type="EMBL" id="JAAOIW010000012">
    <property type="protein sequence ID" value="NHN33564.1"/>
    <property type="molecule type" value="Genomic_DNA"/>
</dbReference>
<feature type="domain" description="Helix-turn-helix" evidence="1">
    <location>
        <begin position="7"/>
        <end position="59"/>
    </location>
</feature>
<evidence type="ECO:0000313" key="3">
    <source>
        <dbReference type="Proteomes" id="UP001165962"/>
    </source>
</evidence>
<keyword evidence="3" id="KW-1185">Reference proteome</keyword>
<evidence type="ECO:0000313" key="2">
    <source>
        <dbReference type="EMBL" id="NHN33564.1"/>
    </source>
</evidence>
<protein>
    <submittedName>
        <fullName evidence="2">Helix-turn-helix domain-containing protein</fullName>
    </submittedName>
</protein>
<sequence length="69" mass="8037">MDHLPEVLTAQNIADYLQINVRRIYDQFQLKEAAGGIPHYTVGKQKRVDKADFIKWKESSKQAKADRTY</sequence>
<gene>
    <name evidence="2" type="ORF">G9U52_27485</name>
</gene>
<comment type="caution">
    <text evidence="2">The sequence shown here is derived from an EMBL/GenBank/DDBJ whole genome shotgun (WGS) entry which is preliminary data.</text>
</comment>
<dbReference type="Proteomes" id="UP001165962">
    <property type="component" value="Unassembled WGS sequence"/>
</dbReference>
<dbReference type="InterPro" id="IPR041657">
    <property type="entry name" value="HTH_17"/>
</dbReference>
<reference evidence="2" key="1">
    <citation type="submission" date="2020-03" db="EMBL/GenBank/DDBJ databases">
        <title>Draft sequencing of Paenibacilllus sp. S3N08.</title>
        <authorList>
            <person name="Kim D.-U."/>
        </authorList>
    </citation>
    <scope>NUCLEOTIDE SEQUENCE</scope>
    <source>
        <strain evidence="2">S3N08</strain>
    </source>
</reference>
<dbReference type="Pfam" id="PF12728">
    <property type="entry name" value="HTH_17"/>
    <property type="match status" value="1"/>
</dbReference>
<accession>A0ABX0JH04</accession>
<name>A0ABX0JH04_9BACL</name>
<organism evidence="2 3">
    <name type="scientific">Paenibacillus agricola</name>
    <dbReference type="NCBI Taxonomy" id="2716264"/>
    <lineage>
        <taxon>Bacteria</taxon>
        <taxon>Bacillati</taxon>
        <taxon>Bacillota</taxon>
        <taxon>Bacilli</taxon>
        <taxon>Bacillales</taxon>
        <taxon>Paenibacillaceae</taxon>
        <taxon>Paenibacillus</taxon>
    </lineage>
</organism>
<evidence type="ECO:0000259" key="1">
    <source>
        <dbReference type="Pfam" id="PF12728"/>
    </source>
</evidence>